<keyword evidence="2" id="KW-1185">Reference proteome</keyword>
<dbReference type="SUPFAM" id="SSF102712">
    <property type="entry name" value="JAB1/MPN domain"/>
    <property type="match status" value="1"/>
</dbReference>
<dbReference type="RefSeq" id="WP_231753522.1">
    <property type="nucleotide sequence ID" value="NZ_CP036348.1"/>
</dbReference>
<dbReference type="KEGG" id="rcf:Poly24_17370"/>
<gene>
    <name evidence="1" type="ORF">Poly24_17370</name>
</gene>
<dbReference type="EMBL" id="CP036348">
    <property type="protein sequence ID" value="QDV68031.1"/>
    <property type="molecule type" value="Genomic_DNA"/>
</dbReference>
<sequence length="225" mass="25530">MIASPSKTKQMKTTMNQRTNHRSLRFTPYAMAKLLYLRDIGPTEVGGFGISSASDLLLVEDIQLVEQVCSVVSVEFYDDSVADFFDKQVDAGRQPEQFARIWIHTHPGASPSPSGTDEETFDRCFGGVDWAVMHIIAEEGNTYTQARFNVGPGTERRLRSCVEFDREFPAADHEAWFIEYCDNVTVYDPFSSRHTFADTYDESDWWEQNPSATDRWSDNLLGAIS</sequence>
<evidence type="ECO:0000313" key="1">
    <source>
        <dbReference type="EMBL" id="QDV68031.1"/>
    </source>
</evidence>
<name>A0A518JR54_9BACT</name>
<organism evidence="1 2">
    <name type="scientific">Rosistilla carotiformis</name>
    <dbReference type="NCBI Taxonomy" id="2528017"/>
    <lineage>
        <taxon>Bacteria</taxon>
        <taxon>Pseudomonadati</taxon>
        <taxon>Planctomycetota</taxon>
        <taxon>Planctomycetia</taxon>
        <taxon>Pirellulales</taxon>
        <taxon>Pirellulaceae</taxon>
        <taxon>Rosistilla</taxon>
    </lineage>
</organism>
<evidence type="ECO:0008006" key="3">
    <source>
        <dbReference type="Google" id="ProtNLM"/>
    </source>
</evidence>
<protein>
    <recommendedName>
        <fullName evidence="3">JAB domain-containing protein</fullName>
    </recommendedName>
</protein>
<reference evidence="1 2" key="1">
    <citation type="submission" date="2019-02" db="EMBL/GenBank/DDBJ databases">
        <title>Deep-cultivation of Planctomycetes and their phenomic and genomic characterization uncovers novel biology.</title>
        <authorList>
            <person name="Wiegand S."/>
            <person name="Jogler M."/>
            <person name="Boedeker C."/>
            <person name="Pinto D."/>
            <person name="Vollmers J."/>
            <person name="Rivas-Marin E."/>
            <person name="Kohn T."/>
            <person name="Peeters S.H."/>
            <person name="Heuer A."/>
            <person name="Rast P."/>
            <person name="Oberbeckmann S."/>
            <person name="Bunk B."/>
            <person name="Jeske O."/>
            <person name="Meyerdierks A."/>
            <person name="Storesund J.E."/>
            <person name="Kallscheuer N."/>
            <person name="Luecker S."/>
            <person name="Lage O.M."/>
            <person name="Pohl T."/>
            <person name="Merkel B.J."/>
            <person name="Hornburger P."/>
            <person name="Mueller R.-W."/>
            <person name="Bruemmer F."/>
            <person name="Labrenz M."/>
            <person name="Spormann A.M."/>
            <person name="Op den Camp H."/>
            <person name="Overmann J."/>
            <person name="Amann R."/>
            <person name="Jetten M.S.M."/>
            <person name="Mascher T."/>
            <person name="Medema M.H."/>
            <person name="Devos D.P."/>
            <person name="Kaster A.-K."/>
            <person name="Ovreas L."/>
            <person name="Rohde M."/>
            <person name="Galperin M.Y."/>
            <person name="Jogler C."/>
        </authorList>
    </citation>
    <scope>NUCLEOTIDE SEQUENCE [LARGE SCALE GENOMIC DNA]</scope>
    <source>
        <strain evidence="1 2">Poly24</strain>
    </source>
</reference>
<evidence type="ECO:0000313" key="2">
    <source>
        <dbReference type="Proteomes" id="UP000315082"/>
    </source>
</evidence>
<dbReference type="AlphaFoldDB" id="A0A518JR54"/>
<proteinExistence type="predicted"/>
<dbReference type="Gene3D" id="3.40.140.10">
    <property type="entry name" value="Cytidine Deaminase, domain 2"/>
    <property type="match status" value="1"/>
</dbReference>
<accession>A0A518JR54</accession>
<dbReference type="Proteomes" id="UP000315082">
    <property type="component" value="Chromosome"/>
</dbReference>